<evidence type="ECO:0000256" key="6">
    <source>
        <dbReference type="ARBA" id="ARBA00023004"/>
    </source>
</evidence>
<comment type="function">
    <text evidence="7">Possible subunit of a heme lyase.</text>
</comment>
<dbReference type="PANTHER" id="PTHR47870:SF1">
    <property type="entry name" value="CYTOCHROME C-TYPE BIOGENESIS PROTEIN CCMH"/>
    <property type="match status" value="1"/>
</dbReference>
<keyword evidence="4 7" id="KW-0732">Signal</keyword>
<name>A0ABY6BD48_9GAMM</name>
<keyword evidence="2 7" id="KW-0349">Heme</keyword>
<keyword evidence="3 7" id="KW-0479">Metal-binding</keyword>
<evidence type="ECO:0000256" key="4">
    <source>
        <dbReference type="ARBA" id="ARBA00022729"/>
    </source>
</evidence>
<keyword evidence="6 7" id="KW-0408">Iron</keyword>
<keyword evidence="10" id="KW-1185">Reference proteome</keyword>
<dbReference type="InterPro" id="IPR005616">
    <property type="entry name" value="CcmH/CycL/Ccl2/NrfF_N"/>
</dbReference>
<reference evidence="9" key="1">
    <citation type="submission" date="2022-09" db="EMBL/GenBank/DDBJ databases">
        <title>Tahibacter sp. nov., isolated from a fresh water.</title>
        <authorList>
            <person name="Baek J.H."/>
            <person name="Lee J.K."/>
            <person name="Kim J.M."/>
            <person name="Jeon C.O."/>
        </authorList>
    </citation>
    <scope>NUCLEOTIDE SEQUENCE</scope>
    <source>
        <strain evidence="9">W38</strain>
    </source>
</reference>
<feature type="transmembrane region" description="Helical" evidence="7">
    <location>
        <begin position="107"/>
        <end position="128"/>
    </location>
</feature>
<evidence type="ECO:0000313" key="10">
    <source>
        <dbReference type="Proteomes" id="UP001064632"/>
    </source>
</evidence>
<dbReference type="Proteomes" id="UP001064632">
    <property type="component" value="Chromosome"/>
</dbReference>
<evidence type="ECO:0000256" key="2">
    <source>
        <dbReference type="ARBA" id="ARBA00022617"/>
    </source>
</evidence>
<organism evidence="9 10">
    <name type="scientific">Tahibacter amnicola</name>
    <dbReference type="NCBI Taxonomy" id="2976241"/>
    <lineage>
        <taxon>Bacteria</taxon>
        <taxon>Pseudomonadati</taxon>
        <taxon>Pseudomonadota</taxon>
        <taxon>Gammaproteobacteria</taxon>
        <taxon>Lysobacterales</taxon>
        <taxon>Rhodanobacteraceae</taxon>
        <taxon>Tahibacter</taxon>
    </lineage>
</organism>
<evidence type="ECO:0000259" key="8">
    <source>
        <dbReference type="Pfam" id="PF03918"/>
    </source>
</evidence>
<dbReference type="Gene3D" id="1.10.8.640">
    <property type="entry name" value="Cytochrome C biogenesis protein"/>
    <property type="match status" value="1"/>
</dbReference>
<dbReference type="InterPro" id="IPR038297">
    <property type="entry name" value="CcmH/CycL/NrfF/Ccl2_sf"/>
</dbReference>
<evidence type="ECO:0000256" key="7">
    <source>
        <dbReference type="RuleBase" id="RU364112"/>
    </source>
</evidence>
<evidence type="ECO:0000256" key="3">
    <source>
        <dbReference type="ARBA" id="ARBA00022723"/>
    </source>
</evidence>
<dbReference type="CDD" id="cd16378">
    <property type="entry name" value="CcmH_N"/>
    <property type="match status" value="1"/>
</dbReference>
<dbReference type="RefSeq" id="WP_261694016.1">
    <property type="nucleotide sequence ID" value="NZ_CP104694.1"/>
</dbReference>
<proteinExistence type="inferred from homology"/>
<feature type="chain" id="PRO_5044953149" description="Cytochrome c-type biogenesis protein" evidence="7">
    <location>
        <begin position="26"/>
        <end position="150"/>
    </location>
</feature>
<dbReference type="EMBL" id="CP104694">
    <property type="protein sequence ID" value="UXI67040.1"/>
    <property type="molecule type" value="Genomic_DNA"/>
</dbReference>
<dbReference type="PANTHER" id="PTHR47870">
    <property type="entry name" value="CYTOCHROME C-TYPE BIOGENESIS PROTEIN CCMH"/>
    <property type="match status" value="1"/>
</dbReference>
<dbReference type="InterPro" id="IPR051263">
    <property type="entry name" value="C-type_cytochrome_biogenesis"/>
</dbReference>
<gene>
    <name evidence="9" type="ORF">N4264_20145</name>
</gene>
<keyword evidence="7" id="KW-0472">Membrane</keyword>
<evidence type="ECO:0000256" key="1">
    <source>
        <dbReference type="ARBA" id="ARBA00010342"/>
    </source>
</evidence>
<feature type="domain" description="CcmH/CycL/Ccl2/NrfF N-terminal" evidence="8">
    <location>
        <begin position="12"/>
        <end position="138"/>
    </location>
</feature>
<keyword evidence="7" id="KW-0812">Transmembrane</keyword>
<sequence length="150" mass="16617">MTPLRTLLRRIVIAVVLCLPSLAAAQPLEFKDAAEEKRFQALTRELRCLVCQNQSLADSDAGLANDLRREVFEQMRSGKNDEDIKKYLVARYSEFVLYDPPLSRSTVLLWFGPAVMVVIGGIVVALAVRRRKAATATGPATAAPGEEEDW</sequence>
<comment type="similarity">
    <text evidence="1 7">Belongs to the CcmH/CycL/Ccl2/NrfF family.</text>
</comment>
<evidence type="ECO:0000256" key="5">
    <source>
        <dbReference type="ARBA" id="ARBA00022748"/>
    </source>
</evidence>
<dbReference type="Pfam" id="PF03918">
    <property type="entry name" value="CcmH"/>
    <property type="match status" value="1"/>
</dbReference>
<keyword evidence="7" id="KW-1133">Transmembrane helix</keyword>
<keyword evidence="5" id="KW-0201">Cytochrome c-type biogenesis</keyword>
<evidence type="ECO:0000313" key="9">
    <source>
        <dbReference type="EMBL" id="UXI67040.1"/>
    </source>
</evidence>
<protein>
    <recommendedName>
        <fullName evidence="7">Cytochrome c-type biogenesis protein</fullName>
    </recommendedName>
</protein>
<feature type="signal peptide" evidence="7">
    <location>
        <begin position="1"/>
        <end position="25"/>
    </location>
</feature>
<accession>A0ABY6BD48</accession>